<proteinExistence type="predicted"/>
<comment type="caution">
    <text evidence="1">The sequence shown here is derived from an EMBL/GenBank/DDBJ whole genome shotgun (WGS) entry which is preliminary data.</text>
</comment>
<accession>A0ACC0UUS7</accession>
<gene>
    <name evidence="1" type="ORF">N3K66_007731</name>
</gene>
<evidence type="ECO:0000313" key="1">
    <source>
        <dbReference type="EMBL" id="KAI9897875.1"/>
    </source>
</evidence>
<dbReference type="EMBL" id="CM047946">
    <property type="protein sequence ID" value="KAI9897875.1"/>
    <property type="molecule type" value="Genomic_DNA"/>
</dbReference>
<sequence>MLIRSIMFKLSLTLLISRIAAQSYDYGVDIESLTRRDPTARILVGRLPLYPDGSVPQRLEIREMEKDAHRWDLFILSLSMFQYVSQSDPMSWYQVAGIHGVPFRTWNGVGPVDGGDQAGYCTHNSVLFPTWHRPYLALIEQEMFRMANFIAGMFPNNTERALYQRAAADIRFPYWDWTLPAPPGESHLPDVFWKPTIMQYGPRGVQNIRNPLYAYPFHPLEEDALIWHPQRLLILFSSYKDFNAFSNKAWATSRNLSSWDSIESIHDIVHIYGGLKGHMTYVPLSSFDPLFFLHHMTTDRLFAMWQILNPDAWIRPMPAGESSYTSTLGTVETSETELKPFYINNNTFWTSDMARTTEIFGYTYADTDIYGTTEDELRMYLTRKINDWWGGSSVMGLDTESSSSHRLYPHIVSDVSAAYALKGFKPNMKDSLDVLSGTIIDKGRYTEWIANVHVNVEAMDASYAVHFFFGEAPPGCEWATAVNEVGSVAIFAMNHGTGSKAKISGTLPLTTSLLKMVAAGTIPHLRPDAVEPFIHQALEFRVCDINDDEVDPKSVEGLFIGVSSAEVTLPYSKNELPRWNVAVPRVELWS</sequence>
<reference evidence="1" key="1">
    <citation type="submission" date="2022-10" db="EMBL/GenBank/DDBJ databases">
        <title>Complete Genome of Trichothecium roseum strain YXFP-22015, a Plant Pathogen Isolated from Citrus.</title>
        <authorList>
            <person name="Wang Y."/>
            <person name="Zhu L."/>
        </authorList>
    </citation>
    <scope>NUCLEOTIDE SEQUENCE</scope>
    <source>
        <strain evidence="1">YXFP-22015</strain>
    </source>
</reference>
<name>A0ACC0UUS7_9HYPO</name>
<dbReference type="Proteomes" id="UP001163324">
    <property type="component" value="Chromosome 7"/>
</dbReference>
<organism evidence="1 2">
    <name type="scientific">Trichothecium roseum</name>
    <dbReference type="NCBI Taxonomy" id="47278"/>
    <lineage>
        <taxon>Eukaryota</taxon>
        <taxon>Fungi</taxon>
        <taxon>Dikarya</taxon>
        <taxon>Ascomycota</taxon>
        <taxon>Pezizomycotina</taxon>
        <taxon>Sordariomycetes</taxon>
        <taxon>Hypocreomycetidae</taxon>
        <taxon>Hypocreales</taxon>
        <taxon>Hypocreales incertae sedis</taxon>
        <taxon>Trichothecium</taxon>
    </lineage>
</organism>
<keyword evidence="2" id="KW-1185">Reference proteome</keyword>
<evidence type="ECO:0000313" key="2">
    <source>
        <dbReference type="Proteomes" id="UP001163324"/>
    </source>
</evidence>
<protein>
    <submittedName>
        <fullName evidence="1">Uncharacterized protein</fullName>
    </submittedName>
</protein>